<protein>
    <recommendedName>
        <fullName evidence="4">HpcH/HpaI aldolase/citrate lyase domain-containing protein</fullName>
    </recommendedName>
</protein>
<evidence type="ECO:0000256" key="3">
    <source>
        <dbReference type="ARBA" id="ARBA00023239"/>
    </source>
</evidence>
<evidence type="ECO:0000256" key="1">
    <source>
        <dbReference type="ARBA" id="ARBA00005568"/>
    </source>
</evidence>
<dbReference type="InterPro" id="IPR005000">
    <property type="entry name" value="Aldolase/citrate-lyase_domain"/>
</dbReference>
<dbReference type="InterPro" id="IPR015813">
    <property type="entry name" value="Pyrv/PenolPyrv_kinase-like_dom"/>
</dbReference>
<keyword evidence="6" id="KW-1185">Reference proteome</keyword>
<keyword evidence="3" id="KW-0456">Lyase</keyword>
<evidence type="ECO:0000313" key="6">
    <source>
        <dbReference type="Proteomes" id="UP001437256"/>
    </source>
</evidence>
<dbReference type="Proteomes" id="UP001437256">
    <property type="component" value="Unassembled WGS sequence"/>
</dbReference>
<keyword evidence="2" id="KW-0479">Metal-binding</keyword>
<sequence length="188" mass="20177">MANNVEIVRKVVQASKYPPVGIRGFGPEFTHAAGALGAKYKETANDDLVIAVQIEHPQAVEEIDQICQEGIDVAFVRIPRTAAIEQPLNADTHQIGPYDLSISIGVEFGGKEHEDAISKILAACKKHKKYAAIFCLNGDQAAERFAQGFDMVSVTTDIDTLTDGFATALLTATGKFGAGYKGNNPEKL</sequence>
<dbReference type="PANTHER" id="PTHR30502:SF0">
    <property type="entry name" value="PHOSPHOENOLPYRUVATE CARBOXYLASE FAMILY PROTEIN"/>
    <property type="match status" value="1"/>
</dbReference>
<name>A0ABR2ZK15_9AGAR</name>
<dbReference type="InterPro" id="IPR050251">
    <property type="entry name" value="HpcH-HpaI_aldolase"/>
</dbReference>
<comment type="similarity">
    <text evidence="1">Belongs to the HpcH/HpaI aldolase family.</text>
</comment>
<dbReference type="EMBL" id="JBBXMP010000138">
    <property type="protein sequence ID" value="KAL0061351.1"/>
    <property type="molecule type" value="Genomic_DNA"/>
</dbReference>
<organism evidence="5 6">
    <name type="scientific">Marasmius tenuissimus</name>
    <dbReference type="NCBI Taxonomy" id="585030"/>
    <lineage>
        <taxon>Eukaryota</taxon>
        <taxon>Fungi</taxon>
        <taxon>Dikarya</taxon>
        <taxon>Basidiomycota</taxon>
        <taxon>Agaricomycotina</taxon>
        <taxon>Agaricomycetes</taxon>
        <taxon>Agaricomycetidae</taxon>
        <taxon>Agaricales</taxon>
        <taxon>Marasmiineae</taxon>
        <taxon>Marasmiaceae</taxon>
        <taxon>Marasmius</taxon>
    </lineage>
</organism>
<dbReference type="SUPFAM" id="SSF51621">
    <property type="entry name" value="Phosphoenolpyruvate/pyruvate domain"/>
    <property type="match status" value="1"/>
</dbReference>
<reference evidence="5 6" key="1">
    <citation type="submission" date="2024-05" db="EMBL/GenBank/DDBJ databases">
        <title>A draft genome resource for the thread blight pathogen Marasmius tenuissimus strain MS-2.</title>
        <authorList>
            <person name="Yulfo-Soto G.E."/>
            <person name="Baruah I.K."/>
            <person name="Amoako-Attah I."/>
            <person name="Bukari Y."/>
            <person name="Meinhardt L.W."/>
            <person name="Bailey B.A."/>
            <person name="Cohen S.P."/>
        </authorList>
    </citation>
    <scope>NUCLEOTIDE SEQUENCE [LARGE SCALE GENOMIC DNA]</scope>
    <source>
        <strain evidence="5 6">MS-2</strain>
    </source>
</reference>
<evidence type="ECO:0000256" key="2">
    <source>
        <dbReference type="ARBA" id="ARBA00022723"/>
    </source>
</evidence>
<dbReference type="Gene3D" id="3.20.20.60">
    <property type="entry name" value="Phosphoenolpyruvate-binding domains"/>
    <property type="match status" value="1"/>
</dbReference>
<evidence type="ECO:0000259" key="4">
    <source>
        <dbReference type="Pfam" id="PF03328"/>
    </source>
</evidence>
<gene>
    <name evidence="5" type="ORF">AAF712_011809</name>
</gene>
<evidence type="ECO:0000313" key="5">
    <source>
        <dbReference type="EMBL" id="KAL0061351.1"/>
    </source>
</evidence>
<dbReference type="PANTHER" id="PTHR30502">
    <property type="entry name" value="2-KETO-3-DEOXY-L-RHAMNONATE ALDOLASE"/>
    <property type="match status" value="1"/>
</dbReference>
<feature type="domain" description="HpcH/HpaI aldolase/citrate lyase" evidence="4">
    <location>
        <begin position="6"/>
        <end position="160"/>
    </location>
</feature>
<dbReference type="InterPro" id="IPR040442">
    <property type="entry name" value="Pyrv_kinase-like_dom_sf"/>
</dbReference>
<comment type="caution">
    <text evidence="5">The sequence shown here is derived from an EMBL/GenBank/DDBJ whole genome shotgun (WGS) entry which is preliminary data.</text>
</comment>
<accession>A0ABR2ZK15</accession>
<dbReference type="Pfam" id="PF03328">
    <property type="entry name" value="HpcH_HpaI"/>
    <property type="match status" value="1"/>
</dbReference>
<proteinExistence type="inferred from homology"/>